<keyword evidence="1" id="KW-0732">Signal</keyword>
<reference evidence="2 3" key="1">
    <citation type="journal article" date="2024" name="J Genomics">
        <title>Draft genome sequencing and assembly of Favolaschia claudopus CIRM-BRFM 2984 isolated from oak limbs.</title>
        <authorList>
            <person name="Navarro D."/>
            <person name="Drula E."/>
            <person name="Chaduli D."/>
            <person name="Cazenave R."/>
            <person name="Ahrendt S."/>
            <person name="Wang J."/>
            <person name="Lipzen A."/>
            <person name="Daum C."/>
            <person name="Barry K."/>
            <person name="Grigoriev I.V."/>
            <person name="Favel A."/>
            <person name="Rosso M.N."/>
            <person name="Martin F."/>
        </authorList>
    </citation>
    <scope>NUCLEOTIDE SEQUENCE [LARGE SCALE GENOMIC DNA]</scope>
    <source>
        <strain evidence="2 3">CIRM-BRFM 2984</strain>
    </source>
</reference>
<protein>
    <submittedName>
        <fullName evidence="2">Uncharacterized protein</fullName>
    </submittedName>
</protein>
<dbReference type="AlphaFoldDB" id="A0AAV9Z8F4"/>
<evidence type="ECO:0000313" key="2">
    <source>
        <dbReference type="EMBL" id="KAK6974497.1"/>
    </source>
</evidence>
<sequence>MFNKLTLITALAAASSALADCVPTFQSGAPYTVKMTELPDFVWVNNGTVGSLGVNLRSTVPGTQFYLSETPFGGYVFSLDPEMSNCLYASRNAKVPGSGKIYQSLGCFNAGGELDKDEDFTFNCVSCSADGGSNCYITSSLTSECANTPDNELHYPSGEDENDQIKTAECAATWYQKWDVTLA</sequence>
<accession>A0AAV9Z8F4</accession>
<evidence type="ECO:0000256" key="1">
    <source>
        <dbReference type="SAM" id="SignalP"/>
    </source>
</evidence>
<name>A0AAV9Z8F4_9AGAR</name>
<evidence type="ECO:0000313" key="3">
    <source>
        <dbReference type="Proteomes" id="UP001362999"/>
    </source>
</evidence>
<organism evidence="2 3">
    <name type="scientific">Favolaschia claudopus</name>
    <dbReference type="NCBI Taxonomy" id="2862362"/>
    <lineage>
        <taxon>Eukaryota</taxon>
        <taxon>Fungi</taxon>
        <taxon>Dikarya</taxon>
        <taxon>Basidiomycota</taxon>
        <taxon>Agaricomycotina</taxon>
        <taxon>Agaricomycetes</taxon>
        <taxon>Agaricomycetidae</taxon>
        <taxon>Agaricales</taxon>
        <taxon>Marasmiineae</taxon>
        <taxon>Mycenaceae</taxon>
        <taxon>Favolaschia</taxon>
    </lineage>
</organism>
<feature type="chain" id="PRO_5043698780" evidence="1">
    <location>
        <begin position="20"/>
        <end position="183"/>
    </location>
</feature>
<comment type="caution">
    <text evidence="2">The sequence shown here is derived from an EMBL/GenBank/DDBJ whole genome shotgun (WGS) entry which is preliminary data.</text>
</comment>
<proteinExistence type="predicted"/>
<keyword evidence="3" id="KW-1185">Reference proteome</keyword>
<dbReference type="EMBL" id="JAWWNJ010000183">
    <property type="protein sequence ID" value="KAK6974497.1"/>
    <property type="molecule type" value="Genomic_DNA"/>
</dbReference>
<dbReference type="Proteomes" id="UP001362999">
    <property type="component" value="Unassembled WGS sequence"/>
</dbReference>
<feature type="signal peptide" evidence="1">
    <location>
        <begin position="1"/>
        <end position="19"/>
    </location>
</feature>
<gene>
    <name evidence="2" type="ORF">R3P38DRAFT_3132641</name>
</gene>